<sequence>MAWNILYLITVVTGALTVLGILAKWWWPLDIFDHFRAQYLFLLVVIGIILILGGKYIEAMAAITFGLLNFIVILTIFFSPEEKTLADGQIYR</sequence>
<protein>
    <submittedName>
        <fullName evidence="2">Uncharacterized protein</fullName>
    </submittedName>
</protein>
<name>X1J238_9ZZZZ</name>
<evidence type="ECO:0000313" key="2">
    <source>
        <dbReference type="EMBL" id="GAH75565.1"/>
    </source>
</evidence>
<organism evidence="2">
    <name type="scientific">marine sediment metagenome</name>
    <dbReference type="NCBI Taxonomy" id="412755"/>
    <lineage>
        <taxon>unclassified sequences</taxon>
        <taxon>metagenomes</taxon>
        <taxon>ecological metagenomes</taxon>
    </lineage>
</organism>
<dbReference type="AlphaFoldDB" id="X1J238"/>
<gene>
    <name evidence="2" type="ORF">S03H2_48042</name>
</gene>
<feature type="non-terminal residue" evidence="2">
    <location>
        <position position="92"/>
    </location>
</feature>
<keyword evidence="1" id="KW-0472">Membrane</keyword>
<evidence type="ECO:0000256" key="1">
    <source>
        <dbReference type="SAM" id="Phobius"/>
    </source>
</evidence>
<proteinExistence type="predicted"/>
<keyword evidence="1" id="KW-0812">Transmembrane</keyword>
<feature type="transmembrane region" description="Helical" evidence="1">
    <location>
        <begin position="39"/>
        <end position="57"/>
    </location>
</feature>
<reference evidence="2" key="1">
    <citation type="journal article" date="2014" name="Front. Microbiol.">
        <title>High frequency of phylogenetically diverse reductive dehalogenase-homologous genes in deep subseafloor sedimentary metagenomes.</title>
        <authorList>
            <person name="Kawai M."/>
            <person name="Futagami T."/>
            <person name="Toyoda A."/>
            <person name="Takaki Y."/>
            <person name="Nishi S."/>
            <person name="Hori S."/>
            <person name="Arai W."/>
            <person name="Tsubouchi T."/>
            <person name="Morono Y."/>
            <person name="Uchiyama I."/>
            <person name="Ito T."/>
            <person name="Fujiyama A."/>
            <person name="Inagaki F."/>
            <person name="Takami H."/>
        </authorList>
    </citation>
    <scope>NUCLEOTIDE SEQUENCE</scope>
    <source>
        <strain evidence="2">Expedition CK06-06</strain>
    </source>
</reference>
<comment type="caution">
    <text evidence="2">The sequence shown here is derived from an EMBL/GenBank/DDBJ whole genome shotgun (WGS) entry which is preliminary data.</text>
</comment>
<feature type="transmembrane region" description="Helical" evidence="1">
    <location>
        <begin position="6"/>
        <end position="27"/>
    </location>
</feature>
<feature type="transmembrane region" description="Helical" evidence="1">
    <location>
        <begin position="63"/>
        <end position="80"/>
    </location>
</feature>
<keyword evidence="1" id="KW-1133">Transmembrane helix</keyword>
<accession>X1J238</accession>
<dbReference type="EMBL" id="BARU01030255">
    <property type="protein sequence ID" value="GAH75565.1"/>
    <property type="molecule type" value="Genomic_DNA"/>
</dbReference>